<proteinExistence type="predicted"/>
<dbReference type="OrthoDB" id="768005at2"/>
<evidence type="ECO:0000313" key="2">
    <source>
        <dbReference type="Proteomes" id="UP000297540"/>
    </source>
</evidence>
<evidence type="ECO:0000313" key="1">
    <source>
        <dbReference type="EMBL" id="TFF37272.1"/>
    </source>
</evidence>
<protein>
    <submittedName>
        <fullName evidence="1">DNA-binding protein</fullName>
    </submittedName>
</protein>
<organism evidence="1 2">
    <name type="scientific">Mucilaginibacter psychrotolerans</name>
    <dbReference type="NCBI Taxonomy" id="1524096"/>
    <lineage>
        <taxon>Bacteria</taxon>
        <taxon>Pseudomonadati</taxon>
        <taxon>Bacteroidota</taxon>
        <taxon>Sphingobacteriia</taxon>
        <taxon>Sphingobacteriales</taxon>
        <taxon>Sphingobacteriaceae</taxon>
        <taxon>Mucilaginibacter</taxon>
    </lineage>
</organism>
<keyword evidence="2" id="KW-1185">Reference proteome</keyword>
<name>A0A4Y8SED2_9SPHI</name>
<dbReference type="AlphaFoldDB" id="A0A4Y8SED2"/>
<gene>
    <name evidence="1" type="ORF">E2R66_12610</name>
</gene>
<dbReference type="EMBL" id="SOZE01000011">
    <property type="protein sequence ID" value="TFF37272.1"/>
    <property type="molecule type" value="Genomic_DNA"/>
</dbReference>
<comment type="caution">
    <text evidence="1">The sequence shown here is derived from an EMBL/GenBank/DDBJ whole genome shotgun (WGS) entry which is preliminary data.</text>
</comment>
<keyword evidence="1" id="KW-0238">DNA-binding</keyword>
<dbReference type="Proteomes" id="UP000297540">
    <property type="component" value="Unassembled WGS sequence"/>
</dbReference>
<dbReference type="RefSeq" id="WP_133231292.1">
    <property type="nucleotide sequence ID" value="NZ_SOZE01000011.1"/>
</dbReference>
<reference evidence="1 2" key="1">
    <citation type="journal article" date="2017" name="Int. J. Syst. Evol. Microbiol.">
        <title>Mucilaginibacterpsychrotolerans sp. nov., isolated from peatlands.</title>
        <authorList>
            <person name="Deng Y."/>
            <person name="Shen L."/>
            <person name="Xu B."/>
            <person name="Liu Y."/>
            <person name="Gu Z."/>
            <person name="Liu H."/>
            <person name="Zhou Y."/>
        </authorList>
    </citation>
    <scope>NUCLEOTIDE SEQUENCE [LARGE SCALE GENOMIC DNA]</scope>
    <source>
        <strain evidence="1 2">NH7-4</strain>
    </source>
</reference>
<sequence>MENNKVGAQFYCLEEPAFFELIDILYERLKGRETPDKWIPGESVMSMLNISSPTTLQKLRDTGAFRISQLSKKVILYDRESVEEYIEKHARKPFKSWR</sequence>
<dbReference type="GO" id="GO:0003677">
    <property type="term" value="F:DNA binding"/>
    <property type="evidence" value="ECO:0007669"/>
    <property type="project" value="UniProtKB-KW"/>
</dbReference>
<accession>A0A4Y8SED2</accession>